<evidence type="ECO:0000313" key="2">
    <source>
        <dbReference type="Proteomes" id="UP001234297"/>
    </source>
</evidence>
<dbReference type="EMBL" id="CM056809">
    <property type="protein sequence ID" value="KAJ8647712.1"/>
    <property type="molecule type" value="Genomic_DNA"/>
</dbReference>
<protein>
    <submittedName>
        <fullName evidence="1">Uncharacterized protein</fullName>
    </submittedName>
</protein>
<gene>
    <name evidence="1" type="ORF">MRB53_000735</name>
</gene>
<keyword evidence="2" id="KW-1185">Reference proteome</keyword>
<reference evidence="1 2" key="1">
    <citation type="journal article" date="2022" name="Hortic Res">
        <title>A haplotype resolved chromosomal level avocado genome allows analysis of novel avocado genes.</title>
        <authorList>
            <person name="Nath O."/>
            <person name="Fletcher S.J."/>
            <person name="Hayward A."/>
            <person name="Shaw L.M."/>
            <person name="Masouleh A.K."/>
            <person name="Furtado A."/>
            <person name="Henry R.J."/>
            <person name="Mitter N."/>
        </authorList>
    </citation>
    <scope>NUCLEOTIDE SEQUENCE [LARGE SCALE GENOMIC DNA]</scope>
    <source>
        <strain evidence="2">cv. Hass</strain>
    </source>
</reference>
<organism evidence="1 2">
    <name type="scientific">Persea americana</name>
    <name type="common">Avocado</name>
    <dbReference type="NCBI Taxonomy" id="3435"/>
    <lineage>
        <taxon>Eukaryota</taxon>
        <taxon>Viridiplantae</taxon>
        <taxon>Streptophyta</taxon>
        <taxon>Embryophyta</taxon>
        <taxon>Tracheophyta</taxon>
        <taxon>Spermatophyta</taxon>
        <taxon>Magnoliopsida</taxon>
        <taxon>Magnoliidae</taxon>
        <taxon>Laurales</taxon>
        <taxon>Lauraceae</taxon>
        <taxon>Persea</taxon>
    </lineage>
</organism>
<sequence length="163" mass="18178">MQTSTKQAMGGKLRDECGAGFYMVVSSASKDDYSEVVGSSPMAGLGYEPPVCVAGDVFCVRYNIDLVVRKKIKGLSEARYEVFDIHGRLLLQVHGGLWSLQRKRVMRDAAGFPILSIQEKVNHKFTWSSLFEGKDNFVIRVYPGIDYAFIVALIVILHEINSI</sequence>
<dbReference type="Proteomes" id="UP001234297">
    <property type="component" value="Chromosome 1"/>
</dbReference>
<proteinExistence type="predicted"/>
<name>A0ACC2MPN0_PERAE</name>
<accession>A0ACC2MPN0</accession>
<comment type="caution">
    <text evidence="1">The sequence shown here is derived from an EMBL/GenBank/DDBJ whole genome shotgun (WGS) entry which is preliminary data.</text>
</comment>
<evidence type="ECO:0000313" key="1">
    <source>
        <dbReference type="EMBL" id="KAJ8647712.1"/>
    </source>
</evidence>